<dbReference type="Pfam" id="PF09992">
    <property type="entry name" value="NAGPA"/>
    <property type="match status" value="1"/>
</dbReference>
<comment type="caution">
    <text evidence="2">The sequence shown here is derived from an EMBL/GenBank/DDBJ whole genome shotgun (WGS) entry which is preliminary data.</text>
</comment>
<feature type="domain" description="Phosphodiester glycosidase" evidence="1">
    <location>
        <begin position="65"/>
        <end position="213"/>
    </location>
</feature>
<dbReference type="AlphaFoldDB" id="A0A4Q5LF69"/>
<name>A0A4Q5LF69_9BACT</name>
<gene>
    <name evidence="2" type="ORF">EWM57_03070</name>
</gene>
<dbReference type="Proteomes" id="UP000294155">
    <property type="component" value="Unassembled WGS sequence"/>
</dbReference>
<dbReference type="RefSeq" id="WP_129919664.1">
    <property type="nucleotide sequence ID" value="NZ_SEWE01000004.1"/>
</dbReference>
<sequence length="236" mass="26472">MLGGLLGLAAAGCRPAPAELADQDVVSYWVDLRRQKLKLYWKDDRGRRLRSLHRLRDWVGGQGQELVFATNAGMFHPDHAPVGLFVEAGRLVAPLDTGWGRGNFYLQPNGVFYTTTDQRAGICRSTRFRYSRRIRYATQSGPMLVLDGQIHPAFRPDSRNLNVRNGVGLLPDGRVLFAMSKGEVSLYAFAAYFRGHGCRQALYLDGYVSRTYLPARHWRQTDGDFGVLVGVTRPAQ</sequence>
<evidence type="ECO:0000313" key="3">
    <source>
        <dbReference type="Proteomes" id="UP000294155"/>
    </source>
</evidence>
<dbReference type="EMBL" id="SEWE01000004">
    <property type="protein sequence ID" value="RYU83284.1"/>
    <property type="molecule type" value="Genomic_DNA"/>
</dbReference>
<reference evidence="2 3" key="1">
    <citation type="submission" date="2019-02" db="EMBL/GenBank/DDBJ databases">
        <title>Bacterial novel species isolated from soil.</title>
        <authorList>
            <person name="Jung H.-Y."/>
        </authorList>
    </citation>
    <scope>NUCLEOTIDE SEQUENCE [LARGE SCALE GENOMIC DNA]</scope>
    <source>
        <strain evidence="2 3">1-3-3-3</strain>
    </source>
</reference>
<evidence type="ECO:0000259" key="1">
    <source>
        <dbReference type="Pfam" id="PF09992"/>
    </source>
</evidence>
<evidence type="ECO:0000313" key="2">
    <source>
        <dbReference type="EMBL" id="RYU83284.1"/>
    </source>
</evidence>
<dbReference type="OrthoDB" id="5515706at2"/>
<protein>
    <recommendedName>
        <fullName evidence="1">Phosphodiester glycosidase domain-containing protein</fullName>
    </recommendedName>
</protein>
<accession>A0A4Q5LF69</accession>
<keyword evidence="3" id="KW-1185">Reference proteome</keyword>
<organism evidence="2 3">
    <name type="scientific">Hymenobacter persicinus</name>
    <dbReference type="NCBI Taxonomy" id="2025506"/>
    <lineage>
        <taxon>Bacteria</taxon>
        <taxon>Pseudomonadati</taxon>
        <taxon>Bacteroidota</taxon>
        <taxon>Cytophagia</taxon>
        <taxon>Cytophagales</taxon>
        <taxon>Hymenobacteraceae</taxon>
        <taxon>Hymenobacter</taxon>
    </lineage>
</organism>
<proteinExistence type="predicted"/>
<dbReference type="InterPro" id="IPR018711">
    <property type="entry name" value="NAGPA"/>
</dbReference>